<dbReference type="Proteomes" id="UP000008237">
    <property type="component" value="Unassembled WGS sequence"/>
</dbReference>
<gene>
    <name evidence="2" type="ORF">EAI_09798</name>
</gene>
<evidence type="ECO:0000313" key="2">
    <source>
        <dbReference type="EMBL" id="EFN89255.1"/>
    </source>
</evidence>
<accession>E2B4X3</accession>
<dbReference type="PANTHER" id="PTHR47595:SF1">
    <property type="entry name" value="MYB_SANT-LIKE DNA-BINDING DOMAIN-CONTAINING PROTEIN"/>
    <property type="match status" value="1"/>
</dbReference>
<evidence type="ECO:0000259" key="1">
    <source>
        <dbReference type="Pfam" id="PF13837"/>
    </source>
</evidence>
<keyword evidence="3" id="KW-1185">Reference proteome</keyword>
<dbReference type="AlphaFoldDB" id="E2B4X3"/>
<feature type="non-terminal residue" evidence="2">
    <location>
        <position position="87"/>
    </location>
</feature>
<dbReference type="Gene3D" id="1.10.10.60">
    <property type="entry name" value="Homeodomain-like"/>
    <property type="match status" value="1"/>
</dbReference>
<organism evidence="3">
    <name type="scientific">Harpegnathos saltator</name>
    <name type="common">Jerdon's jumping ant</name>
    <dbReference type="NCBI Taxonomy" id="610380"/>
    <lineage>
        <taxon>Eukaryota</taxon>
        <taxon>Metazoa</taxon>
        <taxon>Ecdysozoa</taxon>
        <taxon>Arthropoda</taxon>
        <taxon>Hexapoda</taxon>
        <taxon>Insecta</taxon>
        <taxon>Pterygota</taxon>
        <taxon>Neoptera</taxon>
        <taxon>Endopterygota</taxon>
        <taxon>Hymenoptera</taxon>
        <taxon>Apocrita</taxon>
        <taxon>Aculeata</taxon>
        <taxon>Formicoidea</taxon>
        <taxon>Formicidae</taxon>
        <taxon>Ponerinae</taxon>
        <taxon>Ponerini</taxon>
        <taxon>Harpegnathos</taxon>
    </lineage>
</organism>
<dbReference type="Pfam" id="PF13837">
    <property type="entry name" value="Myb_DNA-bind_4"/>
    <property type="match status" value="1"/>
</dbReference>
<dbReference type="InParanoid" id="E2B4X3"/>
<sequence length="87" mass="10401">EYNTFTWCDASTKLFLSIYKEMNKLFKNRKIATKKILWNKITIQMNSKGYNVNVIQVEDKYKSLERSYKNMISNNKKTGRGRMTCPY</sequence>
<feature type="domain" description="Myb/SANT-like DNA-binding" evidence="1">
    <location>
        <begin position="6"/>
        <end position="87"/>
    </location>
</feature>
<reference evidence="2 3" key="1">
    <citation type="journal article" date="2010" name="Science">
        <title>Genomic comparison of the ants Camponotus floridanus and Harpegnathos saltator.</title>
        <authorList>
            <person name="Bonasio R."/>
            <person name="Zhang G."/>
            <person name="Ye C."/>
            <person name="Mutti N.S."/>
            <person name="Fang X."/>
            <person name="Qin N."/>
            <person name="Donahue G."/>
            <person name="Yang P."/>
            <person name="Li Q."/>
            <person name="Li C."/>
            <person name="Zhang P."/>
            <person name="Huang Z."/>
            <person name="Berger S.L."/>
            <person name="Reinberg D."/>
            <person name="Wang J."/>
            <person name="Liebig J."/>
        </authorList>
    </citation>
    <scope>NUCLEOTIDE SEQUENCE [LARGE SCALE GENOMIC DNA]</scope>
    <source>
        <strain evidence="2 3">R22 G/1</strain>
    </source>
</reference>
<dbReference type="InterPro" id="IPR044822">
    <property type="entry name" value="Myb_DNA-bind_4"/>
</dbReference>
<dbReference type="OrthoDB" id="7553966at2759"/>
<dbReference type="OMA" id="MEYNTFT"/>
<evidence type="ECO:0000313" key="3">
    <source>
        <dbReference type="Proteomes" id="UP000008237"/>
    </source>
</evidence>
<protein>
    <recommendedName>
        <fullName evidence="1">Myb/SANT-like DNA-binding domain-containing protein</fullName>
    </recommendedName>
</protein>
<proteinExistence type="predicted"/>
<dbReference type="PANTHER" id="PTHR47595">
    <property type="entry name" value="HEAT SHOCK 70 KDA PROTEIN 14"/>
    <property type="match status" value="1"/>
</dbReference>
<name>E2B4X3_HARSA</name>
<dbReference type="EMBL" id="GL445671">
    <property type="protein sequence ID" value="EFN89255.1"/>
    <property type="molecule type" value="Genomic_DNA"/>
</dbReference>
<feature type="non-terminal residue" evidence="2">
    <location>
        <position position="1"/>
    </location>
</feature>